<comment type="caution">
    <text evidence="2">The sequence shown here is derived from an EMBL/GenBank/DDBJ whole genome shotgun (WGS) entry which is preliminary data.</text>
</comment>
<evidence type="ECO:0000313" key="2">
    <source>
        <dbReference type="EMBL" id="KAJ7369830.1"/>
    </source>
</evidence>
<feature type="region of interest" description="Disordered" evidence="1">
    <location>
        <begin position="1"/>
        <end position="43"/>
    </location>
</feature>
<gene>
    <name evidence="2" type="ORF">OS493_036201</name>
</gene>
<keyword evidence="3" id="KW-1185">Reference proteome</keyword>
<name>A0A9W9YUP5_9CNID</name>
<sequence length="68" mass="7277">ESKPHLKRKASSCFTQDPKDQDKDEPSPQLGKLSSGSGTLDAGHATPVCAESAACGIHGRFDTYDTYH</sequence>
<evidence type="ECO:0000313" key="3">
    <source>
        <dbReference type="Proteomes" id="UP001163046"/>
    </source>
</evidence>
<proteinExistence type="predicted"/>
<dbReference type="Proteomes" id="UP001163046">
    <property type="component" value="Unassembled WGS sequence"/>
</dbReference>
<feature type="non-terminal residue" evidence="2">
    <location>
        <position position="68"/>
    </location>
</feature>
<organism evidence="2 3">
    <name type="scientific">Desmophyllum pertusum</name>
    <dbReference type="NCBI Taxonomy" id="174260"/>
    <lineage>
        <taxon>Eukaryota</taxon>
        <taxon>Metazoa</taxon>
        <taxon>Cnidaria</taxon>
        <taxon>Anthozoa</taxon>
        <taxon>Hexacorallia</taxon>
        <taxon>Scleractinia</taxon>
        <taxon>Caryophylliina</taxon>
        <taxon>Caryophylliidae</taxon>
        <taxon>Desmophyllum</taxon>
    </lineage>
</organism>
<reference evidence="2" key="1">
    <citation type="submission" date="2023-01" db="EMBL/GenBank/DDBJ databases">
        <title>Genome assembly of the deep-sea coral Lophelia pertusa.</title>
        <authorList>
            <person name="Herrera S."/>
            <person name="Cordes E."/>
        </authorList>
    </citation>
    <scope>NUCLEOTIDE SEQUENCE</scope>
    <source>
        <strain evidence="2">USNM1676648</strain>
        <tissue evidence="2">Polyp</tissue>
    </source>
</reference>
<protein>
    <submittedName>
        <fullName evidence="2">Uncharacterized protein</fullName>
    </submittedName>
</protein>
<feature type="compositionally biased region" description="Basic and acidic residues" evidence="1">
    <location>
        <begin position="17"/>
        <end position="26"/>
    </location>
</feature>
<dbReference type="EMBL" id="MU826884">
    <property type="protein sequence ID" value="KAJ7369830.1"/>
    <property type="molecule type" value="Genomic_DNA"/>
</dbReference>
<feature type="compositionally biased region" description="Basic residues" evidence="1">
    <location>
        <begin position="1"/>
        <end position="10"/>
    </location>
</feature>
<dbReference type="AlphaFoldDB" id="A0A9W9YUP5"/>
<accession>A0A9W9YUP5</accession>
<evidence type="ECO:0000256" key="1">
    <source>
        <dbReference type="SAM" id="MobiDB-lite"/>
    </source>
</evidence>